<keyword evidence="3 6" id="KW-0812">Transmembrane</keyword>
<organism evidence="7 8">
    <name type="scientific">Kineococcus gynurae</name>
    <dbReference type="NCBI Taxonomy" id="452979"/>
    <lineage>
        <taxon>Bacteria</taxon>
        <taxon>Bacillati</taxon>
        <taxon>Actinomycetota</taxon>
        <taxon>Actinomycetes</taxon>
        <taxon>Kineosporiales</taxon>
        <taxon>Kineosporiaceae</taxon>
        <taxon>Kineococcus</taxon>
    </lineage>
</organism>
<evidence type="ECO:0000313" key="7">
    <source>
        <dbReference type="EMBL" id="MFB9376258.1"/>
    </source>
</evidence>
<evidence type="ECO:0000313" key="8">
    <source>
        <dbReference type="Proteomes" id="UP001589748"/>
    </source>
</evidence>
<dbReference type="Pfam" id="PF03239">
    <property type="entry name" value="FTR1"/>
    <property type="match status" value="1"/>
</dbReference>
<feature type="transmembrane region" description="Helical" evidence="6">
    <location>
        <begin position="12"/>
        <end position="28"/>
    </location>
</feature>
<accession>A0ABV5LQ94</accession>
<evidence type="ECO:0000256" key="4">
    <source>
        <dbReference type="ARBA" id="ARBA00022989"/>
    </source>
</evidence>
<evidence type="ECO:0000256" key="2">
    <source>
        <dbReference type="ARBA" id="ARBA00008333"/>
    </source>
</evidence>
<feature type="transmembrane region" description="Helical" evidence="6">
    <location>
        <begin position="40"/>
        <end position="59"/>
    </location>
</feature>
<feature type="transmembrane region" description="Helical" evidence="6">
    <location>
        <begin position="146"/>
        <end position="168"/>
    </location>
</feature>
<keyword evidence="8" id="KW-1185">Reference proteome</keyword>
<name>A0ABV5LQ94_9ACTN</name>
<evidence type="ECO:0000256" key="5">
    <source>
        <dbReference type="ARBA" id="ARBA00023136"/>
    </source>
</evidence>
<comment type="subcellular location">
    <subcellularLocation>
        <location evidence="1">Membrane</location>
        <topology evidence="1">Multi-pass membrane protein</topology>
    </subcellularLocation>
</comment>
<dbReference type="InterPro" id="IPR004923">
    <property type="entry name" value="FTR1/Fip1/EfeU"/>
</dbReference>
<gene>
    <name evidence="7" type="primary">efeU</name>
    <name evidence="7" type="ORF">ACFFVI_04685</name>
</gene>
<dbReference type="NCBIfam" id="NF041756">
    <property type="entry name" value="EfeU"/>
    <property type="match status" value="1"/>
</dbReference>
<feature type="transmembrane region" description="Helical" evidence="6">
    <location>
        <begin position="180"/>
        <end position="200"/>
    </location>
</feature>
<evidence type="ECO:0000256" key="6">
    <source>
        <dbReference type="SAM" id="Phobius"/>
    </source>
</evidence>
<sequence>MLATFLIGLREGLEAALVVGIIAAFLAGRGRPEALRQVRVGVLAAVVLCVGAAVALQAASASLPQREQEQLETVIGLVAVAMVTYMILWMRRHARSLRGDLERAADAALDRGSAGALVAMAFLAVLREGLETSVFLLATVQAAGTGAVQGVLGAVLGIAVAVALGYGIYRGGVRLDLRRLFGVTSVLLVVVAAGLLMSAAHTAHEAGWLLAGQEQALDLRALVTPGTVHGALLQGLLGWQPRPTVAEVVAFLVYAVPMLAVVLLAPRRSRPAPAPVTA</sequence>
<dbReference type="EMBL" id="JBHMDM010000003">
    <property type="protein sequence ID" value="MFB9376258.1"/>
    <property type="molecule type" value="Genomic_DNA"/>
</dbReference>
<keyword evidence="4 6" id="KW-1133">Transmembrane helix</keyword>
<dbReference type="PANTHER" id="PTHR31632:SF2">
    <property type="entry name" value="PLASMA MEMBRANE IRON PERMEASE"/>
    <property type="match status" value="1"/>
</dbReference>
<dbReference type="RefSeq" id="WP_380138614.1">
    <property type="nucleotide sequence ID" value="NZ_JBHLUI010000009.1"/>
</dbReference>
<reference evidence="7 8" key="1">
    <citation type="submission" date="2024-09" db="EMBL/GenBank/DDBJ databases">
        <authorList>
            <person name="Sun Q."/>
            <person name="Mori K."/>
        </authorList>
    </citation>
    <scope>NUCLEOTIDE SEQUENCE [LARGE SCALE GENOMIC DNA]</scope>
    <source>
        <strain evidence="7 8">TISTR 1856</strain>
    </source>
</reference>
<keyword evidence="5 6" id="KW-0472">Membrane</keyword>
<dbReference type="Proteomes" id="UP001589748">
    <property type="component" value="Unassembled WGS sequence"/>
</dbReference>
<comment type="similarity">
    <text evidence="2">Belongs to the oxidase-dependent Fe transporter (OFeT) (TC 9.A.10.1) family.</text>
</comment>
<feature type="transmembrane region" description="Helical" evidence="6">
    <location>
        <begin position="245"/>
        <end position="265"/>
    </location>
</feature>
<evidence type="ECO:0000256" key="1">
    <source>
        <dbReference type="ARBA" id="ARBA00004141"/>
    </source>
</evidence>
<proteinExistence type="inferred from homology"/>
<feature type="transmembrane region" description="Helical" evidence="6">
    <location>
        <begin position="71"/>
        <end position="88"/>
    </location>
</feature>
<protein>
    <submittedName>
        <fullName evidence="7">Iron uptake transporter permease EfeU</fullName>
    </submittedName>
</protein>
<feature type="transmembrane region" description="Helical" evidence="6">
    <location>
        <begin position="108"/>
        <end position="126"/>
    </location>
</feature>
<evidence type="ECO:0000256" key="3">
    <source>
        <dbReference type="ARBA" id="ARBA00022692"/>
    </source>
</evidence>
<dbReference type="PANTHER" id="PTHR31632">
    <property type="entry name" value="IRON TRANSPORTER FTH1"/>
    <property type="match status" value="1"/>
</dbReference>
<comment type="caution">
    <text evidence="7">The sequence shown here is derived from an EMBL/GenBank/DDBJ whole genome shotgun (WGS) entry which is preliminary data.</text>
</comment>